<dbReference type="Pfam" id="PF13564">
    <property type="entry name" value="DoxX_2"/>
    <property type="match status" value="1"/>
</dbReference>
<evidence type="ECO:0000313" key="7">
    <source>
        <dbReference type="Proteomes" id="UP000265325"/>
    </source>
</evidence>
<protein>
    <submittedName>
        <fullName evidence="6">Membrane protein</fullName>
    </submittedName>
</protein>
<comment type="caution">
    <text evidence="6">The sequence shown here is derived from an EMBL/GenBank/DDBJ whole genome shotgun (WGS) entry which is preliminary data.</text>
</comment>
<evidence type="ECO:0000256" key="2">
    <source>
        <dbReference type="ARBA" id="ARBA00022692"/>
    </source>
</evidence>
<dbReference type="InterPro" id="IPR032808">
    <property type="entry name" value="DoxX"/>
</dbReference>
<keyword evidence="3 5" id="KW-1133">Transmembrane helix</keyword>
<keyword evidence="7" id="KW-1185">Reference proteome</keyword>
<sequence length="116" mass="11912">MFIAYVVLAILVSLVLLGSARGKLVRDEKIVAGMQKVNVPDSWLPRLATLEILGAIGLIAGIWVRPLGIAAGVGVVLYFLGAIVTHIRAKDGKGAPVPAVLALLAAAPVLLGLAAN</sequence>
<accession>A0A2P2GKX4</accession>
<evidence type="ECO:0000256" key="4">
    <source>
        <dbReference type="ARBA" id="ARBA00023136"/>
    </source>
</evidence>
<feature type="transmembrane region" description="Helical" evidence="5">
    <location>
        <begin position="46"/>
        <end position="64"/>
    </location>
</feature>
<dbReference type="AlphaFoldDB" id="A0A2P2GKX4"/>
<name>A0A2P2GKX4_STREW</name>
<organism evidence="6 7">
    <name type="scientific">Streptomyces showdoensis</name>
    <dbReference type="NCBI Taxonomy" id="68268"/>
    <lineage>
        <taxon>Bacteria</taxon>
        <taxon>Bacillati</taxon>
        <taxon>Actinomycetota</taxon>
        <taxon>Actinomycetes</taxon>
        <taxon>Kitasatosporales</taxon>
        <taxon>Streptomycetaceae</taxon>
        <taxon>Streptomyces</taxon>
    </lineage>
</organism>
<dbReference type="GO" id="GO:0016020">
    <property type="term" value="C:membrane"/>
    <property type="evidence" value="ECO:0007669"/>
    <property type="project" value="UniProtKB-SubCell"/>
</dbReference>
<dbReference type="RefSeq" id="WP_046909112.1">
    <property type="nucleotide sequence ID" value="NZ_BAAAXG010000026.1"/>
</dbReference>
<feature type="transmembrane region" description="Helical" evidence="5">
    <location>
        <begin position="95"/>
        <end position="115"/>
    </location>
</feature>
<proteinExistence type="predicted"/>
<evidence type="ECO:0000256" key="3">
    <source>
        <dbReference type="ARBA" id="ARBA00022989"/>
    </source>
</evidence>
<gene>
    <name evidence="6" type="ORF">VO63_19365</name>
</gene>
<comment type="subcellular location">
    <subcellularLocation>
        <location evidence="1">Membrane</location>
        <topology evidence="1">Multi-pass membrane protein</topology>
    </subcellularLocation>
</comment>
<evidence type="ECO:0000256" key="5">
    <source>
        <dbReference type="SAM" id="Phobius"/>
    </source>
</evidence>
<keyword evidence="2 5" id="KW-0812">Transmembrane</keyword>
<feature type="transmembrane region" description="Helical" evidence="5">
    <location>
        <begin position="69"/>
        <end position="89"/>
    </location>
</feature>
<reference evidence="6 7" key="1">
    <citation type="submission" date="2015-05" db="EMBL/GenBank/DDBJ databases">
        <title>Draft Genome assembly of Streptomyces showdoensis.</title>
        <authorList>
            <person name="Thapa K.K."/>
            <person name="Metsa-Ketela M."/>
        </authorList>
    </citation>
    <scope>NUCLEOTIDE SEQUENCE [LARGE SCALE GENOMIC DNA]</scope>
    <source>
        <strain evidence="6 7">ATCC 15227</strain>
    </source>
</reference>
<dbReference type="OrthoDB" id="165191at2"/>
<dbReference type="EMBL" id="LAQS01000029">
    <property type="protein sequence ID" value="KKZ72157.1"/>
    <property type="molecule type" value="Genomic_DNA"/>
</dbReference>
<dbReference type="Proteomes" id="UP000265325">
    <property type="component" value="Unassembled WGS sequence"/>
</dbReference>
<evidence type="ECO:0000313" key="6">
    <source>
        <dbReference type="EMBL" id="KKZ72157.1"/>
    </source>
</evidence>
<evidence type="ECO:0000256" key="1">
    <source>
        <dbReference type="ARBA" id="ARBA00004141"/>
    </source>
</evidence>
<keyword evidence="4 5" id="KW-0472">Membrane</keyword>